<name>A6G5Z4_9BACT</name>
<dbReference type="STRING" id="391625.PPSIR1_12323"/>
<gene>
    <name evidence="2" type="ORF">PPSIR1_12323</name>
</gene>
<evidence type="ECO:0000313" key="3">
    <source>
        <dbReference type="Proteomes" id="UP000005801"/>
    </source>
</evidence>
<dbReference type="AlphaFoldDB" id="A6G5Z4"/>
<evidence type="ECO:0000256" key="1">
    <source>
        <dbReference type="SAM" id="MobiDB-lite"/>
    </source>
</evidence>
<dbReference type="Proteomes" id="UP000005801">
    <property type="component" value="Unassembled WGS sequence"/>
</dbReference>
<accession>A6G5Z4</accession>
<comment type="caution">
    <text evidence="2">The sequence shown here is derived from an EMBL/GenBank/DDBJ whole genome shotgun (WGS) entry which is preliminary data.</text>
</comment>
<evidence type="ECO:0000313" key="2">
    <source>
        <dbReference type="EMBL" id="EDM78768.1"/>
    </source>
</evidence>
<keyword evidence="3" id="KW-1185">Reference proteome</keyword>
<protein>
    <submittedName>
        <fullName evidence="2">Uncharacterized protein</fullName>
    </submittedName>
</protein>
<proteinExistence type="predicted"/>
<organism evidence="2 3">
    <name type="scientific">Plesiocystis pacifica SIR-1</name>
    <dbReference type="NCBI Taxonomy" id="391625"/>
    <lineage>
        <taxon>Bacteria</taxon>
        <taxon>Pseudomonadati</taxon>
        <taxon>Myxococcota</taxon>
        <taxon>Polyangia</taxon>
        <taxon>Nannocystales</taxon>
        <taxon>Nannocystaceae</taxon>
        <taxon>Plesiocystis</taxon>
    </lineage>
</organism>
<feature type="region of interest" description="Disordered" evidence="1">
    <location>
        <begin position="1"/>
        <end position="21"/>
    </location>
</feature>
<sequence length="73" mass="7975">MGVEAKALPLEPGLDPRAAALDPGLDRRVEDQGQVVERVQGVVDAGDPLVDRARRDLDLPLQMLQLTRHRPTA</sequence>
<reference evidence="2 3" key="1">
    <citation type="submission" date="2007-06" db="EMBL/GenBank/DDBJ databases">
        <authorList>
            <person name="Shimkets L."/>
            <person name="Ferriera S."/>
            <person name="Johnson J."/>
            <person name="Kravitz S."/>
            <person name="Beeson K."/>
            <person name="Sutton G."/>
            <person name="Rogers Y.-H."/>
            <person name="Friedman R."/>
            <person name="Frazier M."/>
            <person name="Venter J.C."/>
        </authorList>
    </citation>
    <scope>NUCLEOTIDE SEQUENCE [LARGE SCALE GENOMIC DNA]</scope>
    <source>
        <strain evidence="2 3">SIR-1</strain>
    </source>
</reference>
<dbReference type="EMBL" id="ABCS01000027">
    <property type="protein sequence ID" value="EDM78768.1"/>
    <property type="molecule type" value="Genomic_DNA"/>
</dbReference>